<dbReference type="STRING" id="692275.M3BU37"/>
<keyword evidence="2 10" id="KW-0812">Transmembrane</keyword>
<keyword evidence="3 10" id="KW-1133">Transmembrane helix</keyword>
<dbReference type="InterPro" id="IPR036259">
    <property type="entry name" value="MFS_trans_sf"/>
</dbReference>
<dbReference type="Proteomes" id="UP000016931">
    <property type="component" value="Unassembled WGS sequence"/>
</dbReference>
<dbReference type="RefSeq" id="XP_016758301.1">
    <property type="nucleotide sequence ID" value="XM_016906663.1"/>
</dbReference>
<dbReference type="InterPro" id="IPR020846">
    <property type="entry name" value="MFS_dom"/>
</dbReference>
<dbReference type="AlphaFoldDB" id="M3BU37"/>
<dbReference type="FunFam" id="1.20.1250.20:FF:000011">
    <property type="entry name" value="MFS multidrug transporter, putative"/>
    <property type="match status" value="1"/>
</dbReference>
<evidence type="ECO:0000256" key="9">
    <source>
        <dbReference type="SAM" id="MobiDB-lite"/>
    </source>
</evidence>
<feature type="transmembrane region" description="Helical" evidence="10">
    <location>
        <begin position="108"/>
        <end position="129"/>
    </location>
</feature>
<feature type="transmembrane region" description="Helical" evidence="10">
    <location>
        <begin position="484"/>
        <end position="507"/>
    </location>
</feature>
<protein>
    <recommendedName>
        <fullName evidence="7">Cercosporin MFS transporter CTB4</fullName>
    </recommendedName>
    <alternativeName>
        <fullName evidence="8">Cercosporin toxin biosynthesis cluster protein 4</fullName>
    </alternativeName>
</protein>
<dbReference type="HOGENOM" id="CLU_008455_1_2_1"/>
<feature type="region of interest" description="Disordered" evidence="9">
    <location>
        <begin position="1"/>
        <end position="64"/>
    </location>
</feature>
<comment type="similarity">
    <text evidence="5">Belongs to the major facilitator superfamily. CAR1 family.</text>
</comment>
<accession>M3BU37</accession>
<evidence type="ECO:0000256" key="3">
    <source>
        <dbReference type="ARBA" id="ARBA00022989"/>
    </source>
</evidence>
<dbReference type="GO" id="GO:0016020">
    <property type="term" value="C:membrane"/>
    <property type="evidence" value="ECO:0007669"/>
    <property type="project" value="UniProtKB-SubCell"/>
</dbReference>
<evidence type="ECO:0000259" key="11">
    <source>
        <dbReference type="PROSITE" id="PS50850"/>
    </source>
</evidence>
<dbReference type="CDD" id="cd17323">
    <property type="entry name" value="MFS_Tpo1_MDR_like"/>
    <property type="match status" value="1"/>
</dbReference>
<reference evidence="12 13" key="1">
    <citation type="journal article" date="2012" name="PLoS Pathog.">
        <title>Diverse lifestyles and strategies of plant pathogenesis encoded in the genomes of eighteen Dothideomycetes fungi.</title>
        <authorList>
            <person name="Ohm R.A."/>
            <person name="Feau N."/>
            <person name="Henrissat B."/>
            <person name="Schoch C.L."/>
            <person name="Horwitz B.A."/>
            <person name="Barry K.W."/>
            <person name="Condon B.J."/>
            <person name="Copeland A.C."/>
            <person name="Dhillon B."/>
            <person name="Glaser F."/>
            <person name="Hesse C.N."/>
            <person name="Kosti I."/>
            <person name="LaButti K."/>
            <person name="Lindquist E.A."/>
            <person name="Lucas S."/>
            <person name="Salamov A.A."/>
            <person name="Bradshaw R.E."/>
            <person name="Ciuffetti L."/>
            <person name="Hamelin R.C."/>
            <person name="Kema G.H.J."/>
            <person name="Lawrence C."/>
            <person name="Scott J.A."/>
            <person name="Spatafora J.W."/>
            <person name="Turgeon B.G."/>
            <person name="de Wit P.J.G.M."/>
            <person name="Zhong S."/>
            <person name="Goodwin S.B."/>
            <person name="Grigoriev I.V."/>
        </authorList>
    </citation>
    <scope>NUCLEOTIDE SEQUENCE [LARGE SCALE GENOMIC DNA]</scope>
    <source>
        <strain evidence="12 13">SO2202</strain>
    </source>
</reference>
<feature type="transmembrane region" description="Helical" evidence="10">
    <location>
        <begin position="233"/>
        <end position="254"/>
    </location>
</feature>
<dbReference type="PANTHER" id="PTHR23502">
    <property type="entry name" value="MAJOR FACILITATOR SUPERFAMILY"/>
    <property type="match status" value="1"/>
</dbReference>
<comment type="subcellular location">
    <subcellularLocation>
        <location evidence="1">Membrane</location>
        <topology evidence="1">Multi-pass membrane protein</topology>
    </subcellularLocation>
</comment>
<dbReference type="GeneID" id="27903800"/>
<feature type="compositionally biased region" description="Polar residues" evidence="9">
    <location>
        <begin position="1"/>
        <end position="11"/>
    </location>
</feature>
<dbReference type="OrthoDB" id="5296287at2759"/>
<dbReference type="OMA" id="GLQMYDG"/>
<feature type="transmembrane region" description="Helical" evidence="10">
    <location>
        <begin position="429"/>
        <end position="447"/>
    </location>
</feature>
<evidence type="ECO:0000256" key="10">
    <source>
        <dbReference type="SAM" id="Phobius"/>
    </source>
</evidence>
<dbReference type="PROSITE" id="PS50850">
    <property type="entry name" value="MFS"/>
    <property type="match status" value="1"/>
</dbReference>
<dbReference type="InterPro" id="IPR011701">
    <property type="entry name" value="MFS"/>
</dbReference>
<proteinExistence type="inferred from homology"/>
<dbReference type="eggNOG" id="KOG0255">
    <property type="taxonomic scope" value="Eukaryota"/>
</dbReference>
<comment type="function">
    <text evidence="6">MFS transporter; part of the gene cluster that mediates the biosynthesis of cercosporin, a light-activated, non-host-selective toxin. The perylenequinone chromophore of cercosporin absorbs light energy to attain an electronically-activated triplet state and produces active oxygen species such as the hydroxyl radical, superoxide, hydrogen peroxide or singlet oxygen upon reaction with oxygen molecules. These reactive oxygen species cause damage to various cellular components including lipids, proteins and nucleic acids. Responsible for secretion and accumulation of cercosporin, but does not play any roles in self-protection against the toxicity of cercosporin.</text>
</comment>
<dbReference type="PANTHER" id="PTHR23502:SF68">
    <property type="entry name" value="MULTIDRUG TRANSPORTER, PUTATIVE (AFU_ORTHOLOGUE AFUA_3G01120)-RELATED"/>
    <property type="match status" value="1"/>
</dbReference>
<feature type="transmembrane region" description="Helical" evidence="10">
    <location>
        <begin position="453"/>
        <end position="472"/>
    </location>
</feature>
<feature type="domain" description="Major facilitator superfamily (MFS) profile" evidence="11">
    <location>
        <begin position="107"/>
        <end position="545"/>
    </location>
</feature>
<gene>
    <name evidence="12" type="ORF">SEPMUDRAFT_151191</name>
</gene>
<dbReference type="EMBL" id="KB456268">
    <property type="protein sequence ID" value="EMF10180.1"/>
    <property type="molecule type" value="Genomic_DNA"/>
</dbReference>
<sequence length="555" mass="60525">MAASHTNNNILSGLAGADLPEPQQKAYLEGHDADIPTDIALAKPRQSHEHDSEKSAPQSRTTFVDESLNSTVPSADDDEQDPNIVYWSSPDDAANPQNWPASTKWTQIAILSALTFLTPLASSMFAPGVPELMREFETSSSVLATLVVSIYVLGFAFGPLVIAPLSELYGRLWVYHTCNLGFIGFTIACGRAQSMGELCVYRFLQGVWGVCPVTIGGGTIADMMPPEKRGGAMSIWALGPMLGPVVGPVCGGFLTEAKSWRWIFYVIAMCTAVLAIPAFFILRETYGPVLLERKAARLRKAANNPNLRSKLDNGLTPKQLFLRAIVRPTKMLFLSPICGLMSLYLAIVYGFLYLLFTTFTFVFKDNYNFGPSIVGLVYIGIGLGNFIGLAVLGAISDRLAKALALKDQKRNGGTGGDGKIKPEYRLPPLIYAGPLIPIGLIIYGWTAQYHIQWAVPIFGTLLVGIGLIACFMSINTYLVDTFHIYAASALAANTVLRSILGGVFPLFGLQMYDGLGLGWGNSLLAFVALAMCPIPWVFYHYGERIRTHPKWQVQF</sequence>
<feature type="transmembrane region" description="Helical" evidence="10">
    <location>
        <begin position="260"/>
        <end position="282"/>
    </location>
</feature>
<feature type="transmembrane region" description="Helical" evidence="10">
    <location>
        <begin position="332"/>
        <end position="356"/>
    </location>
</feature>
<feature type="transmembrane region" description="Helical" evidence="10">
    <location>
        <begin position="200"/>
        <end position="221"/>
    </location>
</feature>
<evidence type="ECO:0000313" key="12">
    <source>
        <dbReference type="EMBL" id="EMF10180.1"/>
    </source>
</evidence>
<evidence type="ECO:0000256" key="5">
    <source>
        <dbReference type="ARBA" id="ARBA00038347"/>
    </source>
</evidence>
<dbReference type="Gene3D" id="1.20.1250.20">
    <property type="entry name" value="MFS general substrate transporter like domains"/>
    <property type="match status" value="1"/>
</dbReference>
<dbReference type="SUPFAM" id="SSF103473">
    <property type="entry name" value="MFS general substrate transporter"/>
    <property type="match status" value="1"/>
</dbReference>
<evidence type="ECO:0000256" key="2">
    <source>
        <dbReference type="ARBA" id="ARBA00022692"/>
    </source>
</evidence>
<feature type="transmembrane region" description="Helical" evidence="10">
    <location>
        <begin position="141"/>
        <end position="165"/>
    </location>
</feature>
<evidence type="ECO:0000256" key="6">
    <source>
        <dbReference type="ARBA" id="ARBA00053977"/>
    </source>
</evidence>
<keyword evidence="13" id="KW-1185">Reference proteome</keyword>
<dbReference type="Pfam" id="PF07690">
    <property type="entry name" value="MFS_1"/>
    <property type="match status" value="1"/>
</dbReference>
<name>M3BU37_SPHMS</name>
<feature type="transmembrane region" description="Helical" evidence="10">
    <location>
        <begin position="376"/>
        <end position="396"/>
    </location>
</feature>
<keyword evidence="4 10" id="KW-0472">Membrane</keyword>
<evidence type="ECO:0000256" key="8">
    <source>
        <dbReference type="ARBA" id="ARBA00077167"/>
    </source>
</evidence>
<dbReference type="GO" id="GO:0022857">
    <property type="term" value="F:transmembrane transporter activity"/>
    <property type="evidence" value="ECO:0007669"/>
    <property type="project" value="InterPro"/>
</dbReference>
<feature type="transmembrane region" description="Helical" evidence="10">
    <location>
        <begin position="172"/>
        <end position="194"/>
    </location>
</feature>
<feature type="compositionally biased region" description="Polar residues" evidence="9">
    <location>
        <begin position="55"/>
        <end position="64"/>
    </location>
</feature>
<organism evidence="12 13">
    <name type="scientific">Sphaerulina musiva (strain SO2202)</name>
    <name type="common">Poplar stem canker fungus</name>
    <name type="synonym">Septoria musiva</name>
    <dbReference type="NCBI Taxonomy" id="692275"/>
    <lineage>
        <taxon>Eukaryota</taxon>
        <taxon>Fungi</taxon>
        <taxon>Dikarya</taxon>
        <taxon>Ascomycota</taxon>
        <taxon>Pezizomycotina</taxon>
        <taxon>Dothideomycetes</taxon>
        <taxon>Dothideomycetidae</taxon>
        <taxon>Mycosphaerellales</taxon>
        <taxon>Mycosphaerellaceae</taxon>
        <taxon>Sphaerulina</taxon>
    </lineage>
</organism>
<feature type="transmembrane region" description="Helical" evidence="10">
    <location>
        <begin position="519"/>
        <end position="539"/>
    </location>
</feature>
<evidence type="ECO:0000256" key="7">
    <source>
        <dbReference type="ARBA" id="ARBA00069139"/>
    </source>
</evidence>
<evidence type="ECO:0000256" key="4">
    <source>
        <dbReference type="ARBA" id="ARBA00023136"/>
    </source>
</evidence>
<evidence type="ECO:0000313" key="13">
    <source>
        <dbReference type="Proteomes" id="UP000016931"/>
    </source>
</evidence>
<evidence type="ECO:0000256" key="1">
    <source>
        <dbReference type="ARBA" id="ARBA00004141"/>
    </source>
</evidence>